<keyword evidence="3" id="KW-1185">Reference proteome</keyword>
<dbReference type="InterPro" id="IPR036388">
    <property type="entry name" value="WH-like_DNA-bd_sf"/>
</dbReference>
<dbReference type="Gene3D" id="1.10.10.10">
    <property type="entry name" value="Winged helix-like DNA-binding domain superfamily/Winged helix DNA-binding domain"/>
    <property type="match status" value="1"/>
</dbReference>
<proteinExistence type="predicted"/>
<dbReference type="RefSeq" id="WP_022013737.1">
    <property type="nucleotide sequence ID" value="NZ_DBGBRS010000117.1"/>
</dbReference>
<dbReference type="EMBL" id="LLKB01000001">
    <property type="protein sequence ID" value="KQC85782.1"/>
    <property type="molecule type" value="Genomic_DNA"/>
</dbReference>
<evidence type="ECO:0000313" key="3">
    <source>
        <dbReference type="Proteomes" id="UP000050833"/>
    </source>
</evidence>
<dbReference type="InterPro" id="IPR005149">
    <property type="entry name" value="Tscrpt_reg_PadR_N"/>
</dbReference>
<dbReference type="InterPro" id="IPR052509">
    <property type="entry name" value="Metal_resp_DNA-bind_regulator"/>
</dbReference>
<dbReference type="PANTHER" id="PTHR33169">
    <property type="entry name" value="PADR-FAMILY TRANSCRIPTIONAL REGULATOR"/>
    <property type="match status" value="1"/>
</dbReference>
<evidence type="ECO:0000313" key="2">
    <source>
        <dbReference type="EMBL" id="KQC85782.1"/>
    </source>
</evidence>
<dbReference type="InterPro" id="IPR036390">
    <property type="entry name" value="WH_DNA-bd_sf"/>
</dbReference>
<dbReference type="Pfam" id="PF03551">
    <property type="entry name" value="PadR"/>
    <property type="match status" value="1"/>
</dbReference>
<gene>
    <name evidence="2" type="ORF">APZ18_00830</name>
</gene>
<dbReference type="AlphaFoldDB" id="A0AAW3JT74"/>
<evidence type="ECO:0000259" key="1">
    <source>
        <dbReference type="Pfam" id="PF03551"/>
    </source>
</evidence>
<protein>
    <recommendedName>
        <fullName evidence="1">Transcription regulator PadR N-terminal domain-containing protein</fullName>
    </recommendedName>
</protein>
<dbReference type="Proteomes" id="UP000050833">
    <property type="component" value="Unassembled WGS sequence"/>
</dbReference>
<sequence>MAAKNTLTTGIAELLILSILNEKDSYGYEICKIIKENSDGLISLSYNTTYAATCKMIDSGLVTEKNVKVGKKRTRIYFHLEDKGRDYYNKLYETYQNMSLGVDKIFHSLKEQNEE</sequence>
<name>A0AAW3JT74_9FIRM</name>
<comment type="caution">
    <text evidence="2">The sequence shown here is derived from an EMBL/GenBank/DDBJ whole genome shotgun (WGS) entry which is preliminary data.</text>
</comment>
<accession>A0AAW3JT74</accession>
<dbReference type="PANTHER" id="PTHR33169:SF14">
    <property type="entry name" value="TRANSCRIPTIONAL REGULATOR RV3488"/>
    <property type="match status" value="1"/>
</dbReference>
<feature type="domain" description="Transcription regulator PadR N-terminal" evidence="1">
    <location>
        <begin position="16"/>
        <end position="89"/>
    </location>
</feature>
<organism evidence="2 3">
    <name type="scientific">Butyribacter intestini</name>
    <dbReference type="NCBI Taxonomy" id="1703332"/>
    <lineage>
        <taxon>Bacteria</taxon>
        <taxon>Bacillati</taxon>
        <taxon>Bacillota</taxon>
        <taxon>Clostridia</taxon>
        <taxon>Lachnospirales</taxon>
        <taxon>Lachnospiraceae</taxon>
        <taxon>Butyribacter</taxon>
    </lineage>
</organism>
<dbReference type="SUPFAM" id="SSF46785">
    <property type="entry name" value="Winged helix' DNA-binding domain"/>
    <property type="match status" value="1"/>
</dbReference>
<reference evidence="2 3" key="1">
    <citation type="submission" date="2015-10" db="EMBL/GenBank/DDBJ databases">
        <title>Butyribacter intestini gen. nov., sp. nov., a butyric acid-producing bacterium of the family Lachnospiraceae isolated from the human faeces.</title>
        <authorList>
            <person name="Zou Y."/>
            <person name="Xue W."/>
            <person name="Luo G."/>
            <person name="Lv M."/>
        </authorList>
    </citation>
    <scope>NUCLEOTIDE SEQUENCE [LARGE SCALE GENOMIC DNA]</scope>
    <source>
        <strain evidence="2 3">TF01-11</strain>
    </source>
</reference>